<evidence type="ECO:0000259" key="1">
    <source>
        <dbReference type="Pfam" id="PF13581"/>
    </source>
</evidence>
<comment type="caution">
    <text evidence="2">The sequence shown here is derived from an EMBL/GenBank/DDBJ whole genome shotgun (WGS) entry which is preliminary data.</text>
</comment>
<evidence type="ECO:0000313" key="2">
    <source>
        <dbReference type="EMBL" id="PYE85598.1"/>
    </source>
</evidence>
<dbReference type="GO" id="GO:0016301">
    <property type="term" value="F:kinase activity"/>
    <property type="evidence" value="ECO:0007669"/>
    <property type="project" value="UniProtKB-KW"/>
</dbReference>
<evidence type="ECO:0000313" key="3">
    <source>
        <dbReference type="Proteomes" id="UP000248311"/>
    </source>
</evidence>
<dbReference type="AlphaFoldDB" id="A0A318TB95"/>
<gene>
    <name evidence="2" type="ORF">DFP88_101266</name>
</gene>
<dbReference type="RefSeq" id="WP_110812642.1">
    <property type="nucleotide sequence ID" value="NZ_QJTE01000001.1"/>
</dbReference>
<protein>
    <submittedName>
        <fullName evidence="2">Serine/threonine-protein kinase RsbT</fullName>
    </submittedName>
</protein>
<dbReference type="EMBL" id="QJTE01000001">
    <property type="protein sequence ID" value="PYE85598.1"/>
    <property type="molecule type" value="Genomic_DNA"/>
</dbReference>
<dbReference type="SUPFAM" id="SSF55874">
    <property type="entry name" value="ATPase domain of HSP90 chaperone/DNA topoisomerase II/histidine kinase"/>
    <property type="match status" value="1"/>
</dbReference>
<keyword evidence="2" id="KW-0418">Kinase</keyword>
<dbReference type="Gene3D" id="3.30.565.10">
    <property type="entry name" value="Histidine kinase-like ATPase, C-terminal domain"/>
    <property type="match status" value="1"/>
</dbReference>
<name>A0A318TB95_9RHOB</name>
<keyword evidence="2" id="KW-0808">Transferase</keyword>
<dbReference type="OrthoDB" id="5769716at2"/>
<dbReference type="InterPro" id="IPR003594">
    <property type="entry name" value="HATPase_dom"/>
</dbReference>
<proteinExistence type="predicted"/>
<reference evidence="2 3" key="1">
    <citation type="submission" date="2018-06" db="EMBL/GenBank/DDBJ databases">
        <title>Genomic Encyclopedia of Type Strains, Phase III (KMG-III): the genomes of soil and plant-associated and newly described type strains.</title>
        <authorList>
            <person name="Whitman W."/>
        </authorList>
    </citation>
    <scope>NUCLEOTIDE SEQUENCE [LARGE SCALE GENOMIC DNA]</scope>
    <source>
        <strain evidence="2 3">CECT 9025</strain>
    </source>
</reference>
<dbReference type="Pfam" id="PF13581">
    <property type="entry name" value="HATPase_c_2"/>
    <property type="match status" value="1"/>
</dbReference>
<dbReference type="InterPro" id="IPR036890">
    <property type="entry name" value="HATPase_C_sf"/>
</dbReference>
<feature type="domain" description="Histidine kinase/HSP90-like ATPase" evidence="1">
    <location>
        <begin position="17"/>
        <end position="131"/>
    </location>
</feature>
<dbReference type="Proteomes" id="UP000248311">
    <property type="component" value="Unassembled WGS sequence"/>
</dbReference>
<accession>A0A318TB95</accession>
<keyword evidence="3" id="KW-1185">Reference proteome</keyword>
<sequence>MTGAAAAPRRIELKAERDIAAARSAVSRACDELQASALRKVRFVTAVSEIARNALEHGGGGTLEISASRAPRRIAVLCHDNGPGILDIDQAMRDGFTTAGSMGKGLGGARRLVDRFEIRNRPEGGVEVRMSSQV</sequence>
<organism evidence="2 3">
    <name type="scientific">Pseudoroseicyclus aestuarii</name>
    <dbReference type="NCBI Taxonomy" id="1795041"/>
    <lineage>
        <taxon>Bacteria</taxon>
        <taxon>Pseudomonadati</taxon>
        <taxon>Pseudomonadota</taxon>
        <taxon>Alphaproteobacteria</taxon>
        <taxon>Rhodobacterales</taxon>
        <taxon>Paracoccaceae</taxon>
        <taxon>Pseudoroseicyclus</taxon>
    </lineage>
</organism>